<organism evidence="2 3">
    <name type="scientific">Amycolatopsis samaneae</name>
    <dbReference type="NCBI Taxonomy" id="664691"/>
    <lineage>
        <taxon>Bacteria</taxon>
        <taxon>Bacillati</taxon>
        <taxon>Actinomycetota</taxon>
        <taxon>Actinomycetes</taxon>
        <taxon>Pseudonocardiales</taxon>
        <taxon>Pseudonocardiaceae</taxon>
        <taxon>Amycolatopsis</taxon>
    </lineage>
</organism>
<comment type="caution">
    <text evidence="2">The sequence shown here is derived from an EMBL/GenBank/DDBJ whole genome shotgun (WGS) entry which is preliminary data.</text>
</comment>
<proteinExistence type="predicted"/>
<keyword evidence="3" id="KW-1185">Reference proteome</keyword>
<evidence type="ECO:0000256" key="1">
    <source>
        <dbReference type="SAM" id="SignalP"/>
    </source>
</evidence>
<feature type="signal peptide" evidence="1">
    <location>
        <begin position="1"/>
        <end position="24"/>
    </location>
</feature>
<protein>
    <submittedName>
        <fullName evidence="2">Uncharacterized protein</fullName>
    </submittedName>
</protein>
<accession>A0ABW5GWY1</accession>
<name>A0ABW5GWY1_9PSEU</name>
<evidence type="ECO:0000313" key="2">
    <source>
        <dbReference type="EMBL" id="MFD2465464.1"/>
    </source>
</evidence>
<dbReference type="EMBL" id="JBHUKU010000033">
    <property type="protein sequence ID" value="MFD2465464.1"/>
    <property type="molecule type" value="Genomic_DNA"/>
</dbReference>
<dbReference type="RefSeq" id="WP_345407137.1">
    <property type="nucleotide sequence ID" value="NZ_BAABHG010000021.1"/>
</dbReference>
<keyword evidence="1" id="KW-0732">Signal</keyword>
<reference evidence="3" key="1">
    <citation type="journal article" date="2019" name="Int. J. Syst. Evol. Microbiol.">
        <title>The Global Catalogue of Microorganisms (GCM) 10K type strain sequencing project: providing services to taxonomists for standard genome sequencing and annotation.</title>
        <authorList>
            <consortium name="The Broad Institute Genomics Platform"/>
            <consortium name="The Broad Institute Genome Sequencing Center for Infectious Disease"/>
            <person name="Wu L."/>
            <person name="Ma J."/>
        </authorList>
    </citation>
    <scope>NUCLEOTIDE SEQUENCE [LARGE SCALE GENOMIC DNA]</scope>
    <source>
        <strain evidence="3">CGMCC 4.7643</strain>
    </source>
</reference>
<gene>
    <name evidence="2" type="ORF">ACFSYJ_43075</name>
</gene>
<evidence type="ECO:0000313" key="3">
    <source>
        <dbReference type="Proteomes" id="UP001597419"/>
    </source>
</evidence>
<feature type="chain" id="PRO_5045104535" evidence="1">
    <location>
        <begin position="25"/>
        <end position="134"/>
    </location>
</feature>
<dbReference type="Proteomes" id="UP001597419">
    <property type="component" value="Unassembled WGS sequence"/>
</dbReference>
<sequence length="134" mass="14011">MRKLLAATALLAGCLAIGAAPANATPARTTALADCQVANVQLTFDNWGSTGGFHAYCGQPRHVWAVTAFYDSAGAQVAGGGGSSLVAADHQWHWLHADTGWGGAWKPVYRGCVSITQDSPSPGGIFLYNYCKNK</sequence>